<evidence type="ECO:0000313" key="7">
    <source>
        <dbReference type="EMBL" id="KAG6404093.1"/>
    </source>
</evidence>
<dbReference type="Gene3D" id="3.90.226.10">
    <property type="entry name" value="2-enoyl-CoA Hydratase, Chain A, domain 1"/>
    <property type="match status" value="1"/>
</dbReference>
<dbReference type="CDD" id="cd06558">
    <property type="entry name" value="crotonase-like"/>
    <property type="match status" value="1"/>
</dbReference>
<dbReference type="Proteomes" id="UP000298416">
    <property type="component" value="Unassembled WGS sequence"/>
</dbReference>
<reference evidence="7" key="1">
    <citation type="submission" date="2018-01" db="EMBL/GenBank/DDBJ databases">
        <authorList>
            <person name="Mao J.F."/>
        </authorList>
    </citation>
    <scope>NUCLEOTIDE SEQUENCE</scope>
    <source>
        <strain evidence="7">Huo1</strain>
        <tissue evidence="7">Leaf</tissue>
    </source>
</reference>
<accession>A0A8X8WZL8</accession>
<keyword evidence="6" id="KW-0443">Lipid metabolism</keyword>
<comment type="caution">
    <text evidence="7">The sequence shown here is derived from an EMBL/GenBank/DDBJ whole genome shotgun (WGS) entry which is preliminary data.</text>
</comment>
<proteinExistence type="inferred from homology"/>
<evidence type="ECO:0000313" key="8">
    <source>
        <dbReference type="Proteomes" id="UP000298416"/>
    </source>
</evidence>
<dbReference type="AlphaFoldDB" id="A0A8X8WZL8"/>
<comment type="catalytic activity">
    <reaction evidence="1">
        <text>a (3Z)-enoyl-CoA = a 4-saturated (2E)-enoyl-CoA</text>
        <dbReference type="Rhea" id="RHEA:45900"/>
        <dbReference type="ChEBI" id="CHEBI:85097"/>
        <dbReference type="ChEBI" id="CHEBI:85489"/>
        <dbReference type="EC" id="5.3.3.8"/>
    </reaction>
</comment>
<evidence type="ECO:0000256" key="5">
    <source>
        <dbReference type="ARBA" id="ARBA00012064"/>
    </source>
</evidence>
<keyword evidence="8" id="KW-1185">Reference proteome</keyword>
<dbReference type="GO" id="GO:0006635">
    <property type="term" value="P:fatty acid beta-oxidation"/>
    <property type="evidence" value="ECO:0007669"/>
    <property type="project" value="TreeGrafter"/>
</dbReference>
<gene>
    <name evidence="7" type="ORF">SASPL_136332</name>
</gene>
<dbReference type="SUPFAM" id="SSF52096">
    <property type="entry name" value="ClpP/crotonase"/>
    <property type="match status" value="1"/>
</dbReference>
<dbReference type="GO" id="GO:0005777">
    <property type="term" value="C:peroxisome"/>
    <property type="evidence" value="ECO:0007669"/>
    <property type="project" value="TreeGrafter"/>
</dbReference>
<dbReference type="EMBL" id="PNBA02000013">
    <property type="protein sequence ID" value="KAG6404093.1"/>
    <property type="molecule type" value="Genomic_DNA"/>
</dbReference>
<evidence type="ECO:0000256" key="1">
    <source>
        <dbReference type="ARBA" id="ARBA00000452"/>
    </source>
</evidence>
<evidence type="ECO:0000256" key="6">
    <source>
        <dbReference type="ARBA" id="ARBA00023098"/>
    </source>
</evidence>
<dbReference type="EC" id="5.3.3.8" evidence="5"/>
<dbReference type="GO" id="GO:0004165">
    <property type="term" value="F:delta(3)-delta(2)-enoyl-CoA isomerase activity"/>
    <property type="evidence" value="ECO:0007669"/>
    <property type="project" value="UniProtKB-EC"/>
</dbReference>
<dbReference type="InterPro" id="IPR001753">
    <property type="entry name" value="Enoyl-CoA_hydra/iso"/>
</dbReference>
<comment type="pathway">
    <text evidence="3">Lipid metabolism; fatty acid beta-oxidation.</text>
</comment>
<dbReference type="FunFam" id="3.90.226.10:FF:000049">
    <property type="entry name" value="Enoyl-CoA delta isomerase 3"/>
    <property type="match status" value="1"/>
</dbReference>
<comment type="catalytic activity">
    <reaction evidence="2">
        <text>a (3E)-enoyl-CoA = a 4-saturated (2E)-enoyl-CoA</text>
        <dbReference type="Rhea" id="RHEA:45228"/>
        <dbReference type="ChEBI" id="CHEBI:58521"/>
        <dbReference type="ChEBI" id="CHEBI:85097"/>
        <dbReference type="EC" id="5.3.3.8"/>
    </reaction>
</comment>
<protein>
    <recommendedName>
        <fullName evidence="5">Delta(3)-Delta(2)-enoyl-CoA isomerase</fullName>
        <ecNumber evidence="5">5.3.3.8</ecNumber>
    </recommendedName>
</protein>
<evidence type="ECO:0000256" key="3">
    <source>
        <dbReference type="ARBA" id="ARBA00005005"/>
    </source>
</evidence>
<organism evidence="7">
    <name type="scientific">Salvia splendens</name>
    <name type="common">Scarlet sage</name>
    <dbReference type="NCBI Taxonomy" id="180675"/>
    <lineage>
        <taxon>Eukaryota</taxon>
        <taxon>Viridiplantae</taxon>
        <taxon>Streptophyta</taxon>
        <taxon>Embryophyta</taxon>
        <taxon>Tracheophyta</taxon>
        <taxon>Spermatophyta</taxon>
        <taxon>Magnoliopsida</taxon>
        <taxon>eudicotyledons</taxon>
        <taxon>Gunneridae</taxon>
        <taxon>Pentapetalae</taxon>
        <taxon>asterids</taxon>
        <taxon>lamiids</taxon>
        <taxon>Lamiales</taxon>
        <taxon>Lamiaceae</taxon>
        <taxon>Nepetoideae</taxon>
        <taxon>Mentheae</taxon>
        <taxon>Salviinae</taxon>
        <taxon>Salvia</taxon>
        <taxon>Salvia subgen. Calosphace</taxon>
        <taxon>core Calosphace</taxon>
    </lineage>
</organism>
<reference evidence="7" key="2">
    <citation type="submission" date="2020-08" db="EMBL/GenBank/DDBJ databases">
        <title>Plant Genome Project.</title>
        <authorList>
            <person name="Zhang R.-G."/>
        </authorList>
    </citation>
    <scope>NUCLEOTIDE SEQUENCE</scope>
    <source>
        <strain evidence="7">Huo1</strain>
        <tissue evidence="7">Leaf</tissue>
    </source>
</reference>
<dbReference type="Pfam" id="PF00378">
    <property type="entry name" value="ECH_1"/>
    <property type="match status" value="1"/>
</dbReference>
<name>A0A8X8WZL8_SALSN</name>
<dbReference type="PANTHER" id="PTHR11941:SF84">
    <property type="entry name" value="ENOYL-COA DELTA ISOMERASE 1, PEROXISOMAL"/>
    <property type="match status" value="1"/>
</dbReference>
<evidence type="ECO:0000256" key="4">
    <source>
        <dbReference type="ARBA" id="ARBA00005254"/>
    </source>
</evidence>
<comment type="similarity">
    <text evidence="4">Belongs to the enoyl-CoA hydratase/isomerase family.</text>
</comment>
<evidence type="ECO:0000256" key="2">
    <source>
        <dbReference type="ARBA" id="ARBA00000765"/>
    </source>
</evidence>
<sequence length="270" mass="29634">MCSLEKRGDVFILTITGETDHRLNPELLDSITAAVAQVKSESTPSTALITTAQGKFFSNGYDQAWALADPTRPKIISKKLRLLVEDLISLPMPTIAAVNGHASAAGFILALTHDYLLMRRQGHKPHSTCYLYMSELDIGYPIPRWFVQLVKSKVGSPKIWRSVVMAAAKITAEMGVEWGIVDSAHDGAEATVEAAVKLGTELVGRKWGGEVYAANRRVVLADVLAVLGSDETVIFSSIFMYAVFVNTKIKFVTVYDLLRYFIDDGTTTTF</sequence>
<dbReference type="PANTHER" id="PTHR11941">
    <property type="entry name" value="ENOYL-COA HYDRATASE-RELATED"/>
    <property type="match status" value="1"/>
</dbReference>
<dbReference type="InterPro" id="IPR029045">
    <property type="entry name" value="ClpP/crotonase-like_dom_sf"/>
</dbReference>